<dbReference type="AlphaFoldDB" id="A0A2K9P0Y6"/>
<dbReference type="OrthoDB" id="9807041at2"/>
<dbReference type="KEGG" id="mpec:B9O19_00051"/>
<dbReference type="SMART" id="SM00458">
    <property type="entry name" value="RICIN"/>
    <property type="match status" value="2"/>
</dbReference>
<dbReference type="EMBL" id="CP020991">
    <property type="protein sequence ID" value="AUO18238.1"/>
    <property type="molecule type" value="Genomic_DNA"/>
</dbReference>
<dbReference type="CDD" id="cd00161">
    <property type="entry name" value="beta-trefoil_Ricin-like"/>
    <property type="match status" value="2"/>
</dbReference>
<dbReference type="Gene3D" id="2.80.10.50">
    <property type="match status" value="4"/>
</dbReference>
<evidence type="ECO:0000313" key="4">
    <source>
        <dbReference type="EMBL" id="AUO18238.1"/>
    </source>
</evidence>
<accession>A0A2K9P0Y6</accession>
<dbReference type="InterPro" id="IPR035992">
    <property type="entry name" value="Ricin_B-like_lectins"/>
</dbReference>
<sequence>MLSKADRAGKFLMRIFLCAAIILGTMVQFVSAATQDLSYPAQLVKISVYGGERNLNISGYGEGSALNTWNSNGSTNEQWRIDYVSSGVFKIVNVTTDKLVSAENNSAVSNAKCVLLNDNGSSSQMWNIVGVQQDFLGNDLYYKISNYANPDLVISYNTTTNAITLKTYTGANNQKWKLNCDGLDGFAGNCLVQEGEKAGTIGGLLGETVYVSNLSQLKSALLSTKPLTIVITANIDNCNSEMYDLRIEDNKTIIGSYGANRLTDPRLRTDDYFKEEAVSNNIVIKNINFNIAEREDVVAFAVYGSRNIWIDHCSFNCSLDLYYDEVGKFIWVNRCEYASLDPDFVTISYNEFNHRFWGIAFGAKYTAEDRASAMYNKFTSVVHRAPQLGNGTLHVLNNSYYRNDSTLYNDGYASIKCGAGSAVYSDSNRFVGYRKESSGYWDMEVTVDSSASFIDHGSYTNKGETPVSVPYKLAAPTDGSVATWSPSENYGYSIVKAYGNNDITVFCDNYSGAVKNFSELHYINHEACSNYIDSTVISPVNFAFSDPDNDGDDTVDTGIVDGGKYMIKNVNSGLYLDVAGGAASNGTNVQQWGASSSASYNTWKAVSVGNGYYQLYSQVGDGNTYLLDVADGNTSSGTNIRIWQNTFCDAQVFKLEKQSDGSYAILTKITNNQSGLDVESGSKSSGANVQQWGYAGGAHQKWIFEKVN</sequence>
<keyword evidence="1 4" id="KW-0456">Lyase</keyword>
<proteinExistence type="predicted"/>
<dbReference type="SUPFAM" id="SSF50370">
    <property type="entry name" value="Ricin B-like lectins"/>
    <property type="match status" value="2"/>
</dbReference>
<feature type="domain" description="Pectate lyase" evidence="3">
    <location>
        <begin position="204"/>
        <end position="436"/>
    </location>
</feature>
<dbReference type="InterPro" id="IPR012334">
    <property type="entry name" value="Pectin_lyas_fold"/>
</dbReference>
<dbReference type="Pfam" id="PF14200">
    <property type="entry name" value="RicinB_lectin_2"/>
    <property type="match status" value="3"/>
</dbReference>
<dbReference type="SUPFAM" id="SSF51126">
    <property type="entry name" value="Pectin lyase-like"/>
    <property type="match status" value="1"/>
</dbReference>
<organism evidence="4 5">
    <name type="scientific">Monoglobus pectinilyticus</name>
    <dbReference type="NCBI Taxonomy" id="1981510"/>
    <lineage>
        <taxon>Bacteria</taxon>
        <taxon>Bacillati</taxon>
        <taxon>Bacillota</taxon>
        <taxon>Clostridia</taxon>
        <taxon>Monoglobales</taxon>
        <taxon>Monoglobaceae</taxon>
        <taxon>Monoglobus</taxon>
    </lineage>
</organism>
<dbReference type="GO" id="GO:0030570">
    <property type="term" value="F:pectate lyase activity"/>
    <property type="evidence" value="ECO:0007669"/>
    <property type="project" value="InterPro"/>
</dbReference>
<gene>
    <name evidence="4" type="ORF">B9O19_00051</name>
</gene>
<feature type="domain" description="Ricin B lectin" evidence="2">
    <location>
        <begin position="41"/>
        <end position="179"/>
    </location>
</feature>
<dbReference type="GO" id="GO:0005576">
    <property type="term" value="C:extracellular region"/>
    <property type="evidence" value="ECO:0007669"/>
    <property type="project" value="UniProtKB-SubCell"/>
</dbReference>
<keyword evidence="5" id="KW-1185">Reference proteome</keyword>
<dbReference type="InterPro" id="IPR045032">
    <property type="entry name" value="PEL"/>
</dbReference>
<dbReference type="GeneID" id="98061484"/>
<dbReference type="PANTHER" id="PTHR31683">
    <property type="entry name" value="PECTATE LYASE 18-RELATED"/>
    <property type="match status" value="1"/>
</dbReference>
<dbReference type="RefSeq" id="WP_102364594.1">
    <property type="nucleotide sequence ID" value="NZ_CP020991.1"/>
</dbReference>
<evidence type="ECO:0000313" key="5">
    <source>
        <dbReference type="Proteomes" id="UP000235589"/>
    </source>
</evidence>
<evidence type="ECO:0000256" key="1">
    <source>
        <dbReference type="ARBA" id="ARBA00023239"/>
    </source>
</evidence>
<dbReference type="PROSITE" id="PS50231">
    <property type="entry name" value="RICIN_B_LECTIN"/>
    <property type="match status" value="2"/>
</dbReference>
<dbReference type="InterPro" id="IPR011050">
    <property type="entry name" value="Pectin_lyase_fold/virulence"/>
</dbReference>
<evidence type="ECO:0000259" key="2">
    <source>
        <dbReference type="SMART" id="SM00458"/>
    </source>
</evidence>
<reference evidence="4 5" key="1">
    <citation type="submission" date="2017-04" db="EMBL/GenBank/DDBJ databases">
        <title>Monoglobus pectinilyticus 14 draft genome.</title>
        <authorList>
            <person name="Kim C."/>
            <person name="Rosendale D.I."/>
            <person name="Kelly W.J."/>
            <person name="Tannock G.W."/>
            <person name="Patchett M.L."/>
            <person name="Jordens J.Z."/>
        </authorList>
    </citation>
    <scope>NUCLEOTIDE SEQUENCE [LARGE SCALE GENOMIC DNA]</scope>
    <source>
        <strain evidence="4 5">14</strain>
    </source>
</reference>
<protein>
    <submittedName>
        <fullName evidence="4">Pectate lyase family 1 / Carbohydrate binding module 13</fullName>
    </submittedName>
</protein>
<dbReference type="PANTHER" id="PTHR31683:SF18">
    <property type="entry name" value="PECTATE LYASE 21-RELATED"/>
    <property type="match status" value="1"/>
</dbReference>
<feature type="domain" description="Ricin B lectin" evidence="2">
    <location>
        <begin position="562"/>
        <end position="705"/>
    </location>
</feature>
<dbReference type="SMART" id="SM00656">
    <property type="entry name" value="Amb_all"/>
    <property type="match status" value="1"/>
</dbReference>
<dbReference type="GO" id="GO:0000272">
    <property type="term" value="P:polysaccharide catabolic process"/>
    <property type="evidence" value="ECO:0007669"/>
    <property type="project" value="UniProtKB-KW"/>
</dbReference>
<dbReference type="Gene3D" id="2.160.20.10">
    <property type="entry name" value="Single-stranded right-handed beta-helix, Pectin lyase-like"/>
    <property type="match status" value="1"/>
</dbReference>
<evidence type="ECO:0000259" key="3">
    <source>
        <dbReference type="SMART" id="SM00656"/>
    </source>
</evidence>
<dbReference type="Proteomes" id="UP000235589">
    <property type="component" value="Chromosome"/>
</dbReference>
<dbReference type="InterPro" id="IPR000772">
    <property type="entry name" value="Ricin_B_lectin"/>
</dbReference>
<name>A0A2K9P0Y6_9FIRM</name>
<dbReference type="InterPro" id="IPR002022">
    <property type="entry name" value="Pec_lyase"/>
</dbReference>